<dbReference type="NCBIfam" id="NF003831">
    <property type="entry name" value="PRK05419.1-2"/>
    <property type="match status" value="1"/>
</dbReference>
<keyword evidence="6 8" id="KW-0408">Iron</keyword>
<feature type="domain" description="Ferric oxidoreductase" evidence="9">
    <location>
        <begin position="45"/>
        <end position="155"/>
    </location>
</feature>
<dbReference type="GO" id="GO:0010181">
    <property type="term" value="F:FMN binding"/>
    <property type="evidence" value="ECO:0007669"/>
    <property type="project" value="UniProtKB-UniRule"/>
</dbReference>
<dbReference type="GO" id="GO:0046872">
    <property type="term" value="F:metal ion binding"/>
    <property type="evidence" value="ECO:0007669"/>
    <property type="project" value="UniProtKB-KW"/>
</dbReference>
<keyword evidence="4 8" id="KW-0812">Transmembrane</keyword>
<dbReference type="PANTHER" id="PTHR36964:SF1">
    <property type="entry name" value="PROTEIN-METHIONINE-SULFOXIDE REDUCTASE HEME-BINDING SUBUNIT MSRQ"/>
    <property type="match status" value="1"/>
</dbReference>
<dbReference type="InterPro" id="IPR013130">
    <property type="entry name" value="Fe3_Rdtase_TM_dom"/>
</dbReference>
<feature type="transmembrane region" description="Helical" evidence="8">
    <location>
        <begin position="5"/>
        <end position="23"/>
    </location>
</feature>
<keyword evidence="8" id="KW-0479">Metal-binding</keyword>
<comment type="cofactor">
    <cofactor evidence="8">
        <name>FMN</name>
        <dbReference type="ChEBI" id="CHEBI:58210"/>
    </cofactor>
    <text evidence="8">Binds 1 FMN per subunit.</text>
</comment>
<keyword evidence="7 8" id="KW-0472">Membrane</keyword>
<dbReference type="PANTHER" id="PTHR36964">
    <property type="entry name" value="PROTEIN-METHIONINE-SULFOXIDE REDUCTASE HEME-BINDING SUBUNIT MSRQ"/>
    <property type="match status" value="1"/>
</dbReference>
<comment type="subunit">
    <text evidence="8">Heterodimer of a catalytic subunit (MsrP) and a heme-binding subunit (MsrQ).</text>
</comment>
<evidence type="ECO:0000256" key="6">
    <source>
        <dbReference type="ARBA" id="ARBA00023004"/>
    </source>
</evidence>
<evidence type="ECO:0000256" key="5">
    <source>
        <dbReference type="ARBA" id="ARBA00022989"/>
    </source>
</evidence>
<dbReference type="EMBL" id="RBQE01000427">
    <property type="protein sequence ID" value="RMP01289.1"/>
    <property type="molecule type" value="Genomic_DNA"/>
</dbReference>
<feature type="transmembrane region" description="Helical" evidence="8">
    <location>
        <begin position="147"/>
        <end position="164"/>
    </location>
</feature>
<evidence type="ECO:0000259" key="9">
    <source>
        <dbReference type="Pfam" id="PF01794"/>
    </source>
</evidence>
<feature type="transmembrane region" description="Helical" evidence="8">
    <location>
        <begin position="109"/>
        <end position="127"/>
    </location>
</feature>
<evidence type="ECO:0000256" key="1">
    <source>
        <dbReference type="ARBA" id="ARBA00004141"/>
    </source>
</evidence>
<dbReference type="Pfam" id="PF01794">
    <property type="entry name" value="Ferric_reduct"/>
    <property type="match status" value="1"/>
</dbReference>
<proteinExistence type="inferred from homology"/>
<protein>
    <recommendedName>
        <fullName evidence="8">Protein-methionine-sulfoxide reductase heme-binding subunit MsrQ</fullName>
    </recommendedName>
    <alternativeName>
        <fullName evidence="8">Flavocytochrome MsrQ</fullName>
    </alternativeName>
</protein>
<feature type="transmembrane region" description="Helical" evidence="8">
    <location>
        <begin position="75"/>
        <end position="97"/>
    </location>
</feature>
<dbReference type="GO" id="GO:0030091">
    <property type="term" value="P:protein repair"/>
    <property type="evidence" value="ECO:0007669"/>
    <property type="project" value="UniProtKB-UniRule"/>
</dbReference>
<dbReference type="AlphaFoldDB" id="A0A3M4A3I0"/>
<name>A0A3M4A3I0_9PSED</name>
<dbReference type="Proteomes" id="UP000281604">
    <property type="component" value="Unassembled WGS sequence"/>
</dbReference>
<keyword evidence="8" id="KW-0249">Electron transport</keyword>
<comment type="cofactor">
    <cofactor evidence="8">
        <name>heme b</name>
        <dbReference type="ChEBI" id="CHEBI:60344"/>
    </cofactor>
    <text evidence="8">Binds 1 heme b (iron(II)-protoporphyrin IX) group per subunit.</text>
</comment>
<comment type="caution">
    <text evidence="10">The sequence shown here is derived from an EMBL/GenBank/DDBJ whole genome shotgun (WGS) entry which is preliminary data.</text>
</comment>
<gene>
    <name evidence="8" type="primary">msrQ</name>
    <name evidence="10" type="ORF">ALQ30_03457</name>
</gene>
<evidence type="ECO:0000256" key="2">
    <source>
        <dbReference type="ARBA" id="ARBA00022448"/>
    </source>
</evidence>
<dbReference type="RefSeq" id="WP_058408989.1">
    <property type="nucleotide sequence ID" value="NZ_RBQE01000427.1"/>
</dbReference>
<dbReference type="GO" id="GO:0005886">
    <property type="term" value="C:plasma membrane"/>
    <property type="evidence" value="ECO:0007669"/>
    <property type="project" value="UniProtKB-SubCell"/>
</dbReference>
<accession>A0A3M4A3I0</accession>
<keyword evidence="8" id="KW-0288">FMN</keyword>
<evidence type="ECO:0000256" key="4">
    <source>
        <dbReference type="ARBA" id="ARBA00022692"/>
    </source>
</evidence>
<feature type="transmembrane region" description="Helical" evidence="8">
    <location>
        <begin position="170"/>
        <end position="187"/>
    </location>
</feature>
<keyword evidence="2 8" id="KW-0813">Transport</keyword>
<evidence type="ECO:0000313" key="11">
    <source>
        <dbReference type="Proteomes" id="UP000281604"/>
    </source>
</evidence>
<evidence type="ECO:0000256" key="7">
    <source>
        <dbReference type="ARBA" id="ARBA00023136"/>
    </source>
</evidence>
<sequence length="210" mass="23720">MRYPFWRLAVFLAACVAPVWWLYQAWIFALGPDPGKVLVENFGLATLVMLLITMSMTPLQRLTGWPGWIVVRRQLGLWCFAYVVLHMTMYALFILGLDLGQLGVELVKRPYIIVGALAFLGLLALAVTSNRYSQRRLGARWKKLHRLIYVILGLGLLHMFWIVRADLKEWALYAGIGAFLLLLRIPVITRRIPRLGGSAAAGSKKVQNNG</sequence>
<feature type="transmembrane region" description="Helical" evidence="8">
    <location>
        <begin position="43"/>
        <end position="63"/>
    </location>
</feature>
<dbReference type="GO" id="GO:0009055">
    <property type="term" value="F:electron transfer activity"/>
    <property type="evidence" value="ECO:0007669"/>
    <property type="project" value="UniProtKB-UniRule"/>
</dbReference>
<comment type="similarity">
    <text evidence="8">Belongs to the MsrQ family.</text>
</comment>
<organism evidence="10 11">
    <name type="scientific">Pseudomonas syringae pv. persicae</name>
    <dbReference type="NCBI Taxonomy" id="237306"/>
    <lineage>
        <taxon>Bacteria</taxon>
        <taxon>Pseudomonadati</taxon>
        <taxon>Pseudomonadota</taxon>
        <taxon>Gammaproteobacteria</taxon>
        <taxon>Pseudomonadales</taxon>
        <taxon>Pseudomonadaceae</taxon>
        <taxon>Pseudomonas</taxon>
    </lineage>
</organism>
<evidence type="ECO:0000256" key="8">
    <source>
        <dbReference type="HAMAP-Rule" id="MF_01207"/>
    </source>
</evidence>
<dbReference type="GO" id="GO:0016679">
    <property type="term" value="F:oxidoreductase activity, acting on diphenols and related substances as donors"/>
    <property type="evidence" value="ECO:0007669"/>
    <property type="project" value="TreeGrafter"/>
</dbReference>
<comment type="subcellular location">
    <subcellularLocation>
        <location evidence="8">Cell membrane</location>
        <topology evidence="8">Multi-pass membrane protein</topology>
    </subcellularLocation>
    <subcellularLocation>
        <location evidence="1">Membrane</location>
        <topology evidence="1">Multi-pass membrane protein</topology>
    </subcellularLocation>
</comment>
<keyword evidence="8" id="KW-0285">Flavoprotein</keyword>
<keyword evidence="3 8" id="KW-0349">Heme</keyword>
<keyword evidence="5 8" id="KW-1133">Transmembrane helix</keyword>
<dbReference type="GeneID" id="69857894"/>
<dbReference type="HAMAP" id="MF_01207">
    <property type="entry name" value="MsrQ"/>
    <property type="match status" value="1"/>
</dbReference>
<dbReference type="InterPro" id="IPR022837">
    <property type="entry name" value="MsrQ-like"/>
</dbReference>
<keyword evidence="8" id="KW-1003">Cell membrane</keyword>
<dbReference type="GO" id="GO:0020037">
    <property type="term" value="F:heme binding"/>
    <property type="evidence" value="ECO:0007669"/>
    <property type="project" value="UniProtKB-UniRule"/>
</dbReference>
<evidence type="ECO:0000313" key="10">
    <source>
        <dbReference type="EMBL" id="RMP01289.1"/>
    </source>
</evidence>
<evidence type="ECO:0000256" key="3">
    <source>
        <dbReference type="ARBA" id="ARBA00022617"/>
    </source>
</evidence>
<reference evidence="10 11" key="1">
    <citation type="submission" date="2018-08" db="EMBL/GenBank/DDBJ databases">
        <title>Recombination of ecologically and evolutionarily significant loci maintains genetic cohesion in the Pseudomonas syringae species complex.</title>
        <authorList>
            <person name="Dillon M."/>
            <person name="Thakur S."/>
            <person name="Almeida R.N.D."/>
            <person name="Weir B.S."/>
            <person name="Guttman D.S."/>
        </authorList>
    </citation>
    <scope>NUCLEOTIDE SEQUENCE [LARGE SCALE GENOMIC DNA]</scope>
    <source>
        <strain evidence="10 11">ICMP 3706</strain>
    </source>
</reference>
<comment type="function">
    <text evidence="8">Part of the MsrPQ system that repairs oxidized periplasmic proteins containing methionine sulfoxide residues (Met-O), using respiratory chain electrons. Thus protects these proteins from oxidative-stress damage caused by reactive species of oxygen and chlorine generated by the host defense mechanisms. MsrPQ is essential for the maintenance of envelope integrity under bleach stress, rescuing a wide series of structurally unrelated periplasmic proteins from methionine oxidation. MsrQ provides electrons for reduction to the reductase catalytic subunit MsrP, using the quinone pool of the respiratory chain.</text>
</comment>